<name>A0A4C2EJF1_9EURY</name>
<proteinExistence type="predicted"/>
<dbReference type="EMBL" id="BIXZ01000004">
    <property type="protein sequence ID" value="GCF14614.1"/>
    <property type="molecule type" value="Genomic_DNA"/>
</dbReference>
<protein>
    <submittedName>
        <fullName evidence="1">Uncharacterized protein</fullName>
    </submittedName>
</protein>
<reference evidence="1 2" key="1">
    <citation type="submission" date="2019-02" db="EMBL/GenBank/DDBJ databases">
        <title>Haloarcula mannanilyticum sp. nov., a mannan degrading haloarchaeon isolated from commercial salt.</title>
        <authorList>
            <person name="Enomoto S."/>
            <person name="Shimane Y."/>
            <person name="Kamekura M."/>
            <person name="Ito T."/>
            <person name="Moriya O."/>
            <person name="Ihara K."/>
            <person name="Takahashi-Ando N."/>
            <person name="Fukushima Y."/>
            <person name="Yoshida Y."/>
            <person name="Usama R."/>
            <person name="Takai K."/>
            <person name="Minegishi H."/>
        </authorList>
    </citation>
    <scope>NUCLEOTIDE SEQUENCE [LARGE SCALE GENOMIC DNA]</scope>
    <source>
        <strain evidence="1 2">MD130-1</strain>
    </source>
</reference>
<dbReference type="Proteomes" id="UP000304382">
    <property type="component" value="Unassembled WGS sequence"/>
</dbReference>
<accession>A0A4C2EJF1</accession>
<dbReference type="RefSeq" id="WP_137684188.1">
    <property type="nucleotide sequence ID" value="NZ_BIXZ01000004.1"/>
</dbReference>
<sequence>MNDFSGNVTANLVDVVRNAYNYIDDFRPQTKSIRYNYRESTSEMTFLIEVPDSRKRLFGDVKIPISEGYRVKEMFALPDYTPVRAVYDVKDGYITFNPSELPSQDEYILTLNGDVEPETLKEIVHLKAPEDPKRKEEEDAYWVHSAIKKPGLMKDIYDDMKVDNVDISMQVGVQRCFSNAIPDDVLEVFDRTRELLDASNEDDRNQVISASRRRYQARRDINTSPAEAAEIIRSLATADNIQDYITVDDPFRERNINPGQPEQNIFPENISVDVTTDLSLDQQAVDGNITFRKKSFQNFVEEKTDNEIL</sequence>
<dbReference type="OrthoDB" id="206242at2157"/>
<keyword evidence="2" id="KW-1185">Reference proteome</keyword>
<evidence type="ECO:0000313" key="2">
    <source>
        <dbReference type="Proteomes" id="UP000304382"/>
    </source>
</evidence>
<organism evidence="1 2">
    <name type="scientific">Haloarcula mannanilytica</name>
    <dbReference type="NCBI Taxonomy" id="2509225"/>
    <lineage>
        <taxon>Archaea</taxon>
        <taxon>Methanobacteriati</taxon>
        <taxon>Methanobacteriota</taxon>
        <taxon>Stenosarchaea group</taxon>
        <taxon>Halobacteria</taxon>
        <taxon>Halobacteriales</taxon>
        <taxon>Haloarculaceae</taxon>
        <taxon>Haloarcula</taxon>
    </lineage>
</organism>
<dbReference type="AlphaFoldDB" id="A0A4C2EJF1"/>
<evidence type="ECO:0000313" key="1">
    <source>
        <dbReference type="EMBL" id="GCF14614.1"/>
    </source>
</evidence>
<gene>
    <name evidence="1" type="ORF">Harman_25490</name>
</gene>
<comment type="caution">
    <text evidence="1">The sequence shown here is derived from an EMBL/GenBank/DDBJ whole genome shotgun (WGS) entry which is preliminary data.</text>
</comment>